<dbReference type="AlphaFoldDB" id="A0A5B7DWW4"/>
<sequence length="177" mass="19772">MTDRWVECDWSHLPLTHPSRPVSSNSPGLPTQAHYHSPLSILRPARHHCHTHRSTGGHEGGRRTTRVQQRRRRRQQQAYTSNLWSEQEGGGKMGKCRIVTILNCTNASRAKPHTAARRPLAIHGSHRANGTTQESLPQAVPHLPRDNVNDTQGVCSEGDLQGGLAVTLHRERHAILE</sequence>
<evidence type="ECO:0000256" key="1">
    <source>
        <dbReference type="SAM" id="MobiDB-lite"/>
    </source>
</evidence>
<proteinExistence type="predicted"/>
<dbReference type="EMBL" id="VSRR010001566">
    <property type="protein sequence ID" value="MPC26182.1"/>
    <property type="molecule type" value="Genomic_DNA"/>
</dbReference>
<feature type="region of interest" description="Disordered" evidence="1">
    <location>
        <begin position="49"/>
        <end position="87"/>
    </location>
</feature>
<accession>A0A5B7DWW4</accession>
<name>A0A5B7DWW4_PORTR</name>
<organism evidence="2 3">
    <name type="scientific">Portunus trituberculatus</name>
    <name type="common">Swimming crab</name>
    <name type="synonym">Neptunus trituberculatus</name>
    <dbReference type="NCBI Taxonomy" id="210409"/>
    <lineage>
        <taxon>Eukaryota</taxon>
        <taxon>Metazoa</taxon>
        <taxon>Ecdysozoa</taxon>
        <taxon>Arthropoda</taxon>
        <taxon>Crustacea</taxon>
        <taxon>Multicrustacea</taxon>
        <taxon>Malacostraca</taxon>
        <taxon>Eumalacostraca</taxon>
        <taxon>Eucarida</taxon>
        <taxon>Decapoda</taxon>
        <taxon>Pleocyemata</taxon>
        <taxon>Brachyura</taxon>
        <taxon>Eubrachyura</taxon>
        <taxon>Portunoidea</taxon>
        <taxon>Portunidae</taxon>
        <taxon>Portuninae</taxon>
        <taxon>Portunus</taxon>
    </lineage>
</organism>
<gene>
    <name evidence="2" type="ORF">E2C01_019316</name>
</gene>
<protein>
    <submittedName>
        <fullName evidence="2">Uncharacterized protein</fullName>
    </submittedName>
</protein>
<keyword evidence="3" id="KW-1185">Reference proteome</keyword>
<evidence type="ECO:0000313" key="3">
    <source>
        <dbReference type="Proteomes" id="UP000324222"/>
    </source>
</evidence>
<comment type="caution">
    <text evidence="2">The sequence shown here is derived from an EMBL/GenBank/DDBJ whole genome shotgun (WGS) entry which is preliminary data.</text>
</comment>
<dbReference type="Proteomes" id="UP000324222">
    <property type="component" value="Unassembled WGS sequence"/>
</dbReference>
<feature type="compositionally biased region" description="Basic residues" evidence="1">
    <location>
        <begin position="63"/>
        <end position="75"/>
    </location>
</feature>
<evidence type="ECO:0000313" key="2">
    <source>
        <dbReference type="EMBL" id="MPC26182.1"/>
    </source>
</evidence>
<reference evidence="2 3" key="1">
    <citation type="submission" date="2019-05" db="EMBL/GenBank/DDBJ databases">
        <title>Another draft genome of Portunus trituberculatus and its Hox gene families provides insights of decapod evolution.</title>
        <authorList>
            <person name="Jeong J.-H."/>
            <person name="Song I."/>
            <person name="Kim S."/>
            <person name="Choi T."/>
            <person name="Kim D."/>
            <person name="Ryu S."/>
            <person name="Kim W."/>
        </authorList>
    </citation>
    <scope>NUCLEOTIDE SEQUENCE [LARGE SCALE GENOMIC DNA]</scope>
    <source>
        <tissue evidence="2">Muscle</tissue>
    </source>
</reference>